<feature type="domain" description="HTH cro/C1-type" evidence="1">
    <location>
        <begin position="12"/>
        <end position="65"/>
    </location>
</feature>
<sequence>MIYYKIDVFKELEKHGFTQARLKKENLLSQQTISNIRAGKSITMNTLNKLCLMTRLQPADIIEMKATDQEKVIYY</sequence>
<protein>
    <submittedName>
        <fullName evidence="2">Helix-turn-helix transcriptional regulator</fullName>
    </submittedName>
</protein>
<dbReference type="SUPFAM" id="SSF47413">
    <property type="entry name" value="lambda repressor-like DNA-binding domains"/>
    <property type="match status" value="1"/>
</dbReference>
<reference evidence="2" key="1">
    <citation type="submission" date="2023-01" db="EMBL/GenBank/DDBJ databases">
        <title>Human gut microbiome strain richness.</title>
        <authorList>
            <person name="Chen-Liaw A."/>
        </authorList>
    </citation>
    <scope>NUCLEOTIDE SEQUENCE</scope>
    <source>
        <strain evidence="2">B1_m1001713B170214d0_201011</strain>
    </source>
</reference>
<dbReference type="InterPro" id="IPR010982">
    <property type="entry name" value="Lambda_DNA-bd_dom_sf"/>
</dbReference>
<name>A0AAW6B110_CLOSY</name>
<dbReference type="GO" id="GO:0003677">
    <property type="term" value="F:DNA binding"/>
    <property type="evidence" value="ECO:0007669"/>
    <property type="project" value="InterPro"/>
</dbReference>
<dbReference type="EMBL" id="JAQLGM010000045">
    <property type="protein sequence ID" value="MDB2001673.1"/>
    <property type="molecule type" value="Genomic_DNA"/>
</dbReference>
<comment type="caution">
    <text evidence="2">The sequence shown here is derived from an EMBL/GenBank/DDBJ whole genome shotgun (WGS) entry which is preliminary data.</text>
</comment>
<dbReference type="Pfam" id="PF13443">
    <property type="entry name" value="HTH_26"/>
    <property type="match status" value="1"/>
</dbReference>
<organism evidence="2 3">
    <name type="scientific">Clostridium symbiosum</name>
    <name type="common">Bacteroides symbiosus</name>
    <dbReference type="NCBI Taxonomy" id="1512"/>
    <lineage>
        <taxon>Bacteria</taxon>
        <taxon>Bacillati</taxon>
        <taxon>Bacillota</taxon>
        <taxon>Clostridia</taxon>
        <taxon>Lachnospirales</taxon>
        <taxon>Lachnospiraceae</taxon>
        <taxon>Otoolea</taxon>
    </lineage>
</organism>
<proteinExistence type="predicted"/>
<dbReference type="RefSeq" id="WP_003497126.1">
    <property type="nucleotide sequence ID" value="NZ_JADMOJ010000125.1"/>
</dbReference>
<evidence type="ECO:0000259" key="1">
    <source>
        <dbReference type="Pfam" id="PF13443"/>
    </source>
</evidence>
<evidence type="ECO:0000313" key="2">
    <source>
        <dbReference type="EMBL" id="MDB2001673.1"/>
    </source>
</evidence>
<dbReference type="Proteomes" id="UP001300871">
    <property type="component" value="Unassembled WGS sequence"/>
</dbReference>
<accession>A0AAW6B110</accession>
<dbReference type="InterPro" id="IPR001387">
    <property type="entry name" value="Cro/C1-type_HTH"/>
</dbReference>
<gene>
    <name evidence="2" type="ORF">PM006_15825</name>
</gene>
<evidence type="ECO:0000313" key="3">
    <source>
        <dbReference type="Proteomes" id="UP001300871"/>
    </source>
</evidence>
<dbReference type="Gene3D" id="1.10.260.40">
    <property type="entry name" value="lambda repressor-like DNA-binding domains"/>
    <property type="match status" value="1"/>
</dbReference>
<dbReference type="AlphaFoldDB" id="A0AAW6B110"/>